<evidence type="ECO:0000313" key="2">
    <source>
        <dbReference type="EMBL" id="ESQ28923.1"/>
    </source>
</evidence>
<accession>V4KNL3</accession>
<evidence type="ECO:0000259" key="1">
    <source>
        <dbReference type="SMART" id="SM00256"/>
    </source>
</evidence>
<dbReference type="InterPro" id="IPR017451">
    <property type="entry name" value="F-box-assoc_interact_dom"/>
</dbReference>
<proteinExistence type="predicted"/>
<dbReference type="EMBL" id="KI517881">
    <property type="protein sequence ID" value="ESQ28923.1"/>
    <property type="molecule type" value="Genomic_DNA"/>
</dbReference>
<dbReference type="Proteomes" id="UP000030689">
    <property type="component" value="Unassembled WGS sequence"/>
</dbReference>
<dbReference type="SMART" id="SM00256">
    <property type="entry name" value="FBOX"/>
    <property type="match status" value="1"/>
</dbReference>
<dbReference type="OMA" id="DITQEWD"/>
<dbReference type="InterPro" id="IPR050796">
    <property type="entry name" value="SCF_F-box_component"/>
</dbReference>
<dbReference type="InterPro" id="IPR006527">
    <property type="entry name" value="F-box-assoc_dom_typ1"/>
</dbReference>
<gene>
    <name evidence="2" type="ORF">EUTSA_v10023848mg</name>
</gene>
<organism evidence="2 3">
    <name type="scientific">Eutrema salsugineum</name>
    <name type="common">Saltwater cress</name>
    <name type="synonym">Sisymbrium salsugineum</name>
    <dbReference type="NCBI Taxonomy" id="72664"/>
    <lineage>
        <taxon>Eukaryota</taxon>
        <taxon>Viridiplantae</taxon>
        <taxon>Streptophyta</taxon>
        <taxon>Embryophyta</taxon>
        <taxon>Tracheophyta</taxon>
        <taxon>Spermatophyta</taxon>
        <taxon>Magnoliopsida</taxon>
        <taxon>eudicotyledons</taxon>
        <taxon>Gunneridae</taxon>
        <taxon>Pentapetalae</taxon>
        <taxon>rosids</taxon>
        <taxon>malvids</taxon>
        <taxon>Brassicales</taxon>
        <taxon>Brassicaceae</taxon>
        <taxon>Eutremeae</taxon>
        <taxon>Eutrema</taxon>
    </lineage>
</organism>
<dbReference type="NCBIfam" id="TIGR01640">
    <property type="entry name" value="F_box_assoc_1"/>
    <property type="match status" value="1"/>
</dbReference>
<dbReference type="Gramene" id="ESQ28923">
    <property type="protein sequence ID" value="ESQ28923"/>
    <property type="gene ID" value="EUTSA_v10023848mg"/>
</dbReference>
<dbReference type="AlphaFoldDB" id="V4KNL3"/>
<dbReference type="Pfam" id="PF07734">
    <property type="entry name" value="FBA_1"/>
    <property type="match status" value="1"/>
</dbReference>
<dbReference type="PANTHER" id="PTHR31672:SF13">
    <property type="entry name" value="F-BOX PROTEIN CPR30-LIKE"/>
    <property type="match status" value="1"/>
</dbReference>
<dbReference type="InterPro" id="IPR036047">
    <property type="entry name" value="F-box-like_dom_sf"/>
</dbReference>
<dbReference type="OrthoDB" id="1026299at2759"/>
<reference evidence="2 3" key="1">
    <citation type="journal article" date="2013" name="Front. Plant Sci.">
        <title>The Reference Genome of the Halophytic Plant Eutrema salsugineum.</title>
        <authorList>
            <person name="Yang R."/>
            <person name="Jarvis D.E."/>
            <person name="Chen H."/>
            <person name="Beilstein M.A."/>
            <person name="Grimwood J."/>
            <person name="Jenkins J."/>
            <person name="Shu S."/>
            <person name="Prochnik S."/>
            <person name="Xin M."/>
            <person name="Ma C."/>
            <person name="Schmutz J."/>
            <person name="Wing R.A."/>
            <person name="Mitchell-Olds T."/>
            <person name="Schumaker K.S."/>
            <person name="Wang X."/>
        </authorList>
    </citation>
    <scope>NUCLEOTIDE SEQUENCE [LARGE SCALE GENOMIC DNA]</scope>
</reference>
<sequence length="414" mass="48026">MTYISELSWDLVEKILSRVPITSIGAVRSTCKLWNGLSKYRILCSAEARRHQFLRFMVKNYKLCSLRFDLHGILDDEEFVDPSIKEIISDSFNQLKVTKVFHCDGLLLCVTKEKDIETEEESTSLVVWNPYLGQTRWIQPRHNYHRLDSYALGYDSNSRKHKILRFLDDEDDYNLGNHLIVYEIYDFSSDSWRVIDINPDWDIIFFQRGVSLKGNTYFFAKEKFLVLGVGIPPGEFPEPHDDLLCFDFTRERFGPPLPLPFHHYTDDTGALSSLRDEQLAALYQCWSMPEVNIWVTTKIEPNAVSWAPFLKIDTEPLTDYEFQFHFNGASFFIDEEKKVAVVFQLDDQLEDHLDETCYDNAYLIGENGYFEKVGLGEAANPLESNNLEEYCPLVCSCSYVPSLVHINQFAGDKN</sequence>
<dbReference type="SUPFAM" id="SSF81383">
    <property type="entry name" value="F-box domain"/>
    <property type="match status" value="1"/>
</dbReference>
<name>V4KNL3_EUTSA</name>
<dbReference type="Pfam" id="PF00646">
    <property type="entry name" value="F-box"/>
    <property type="match status" value="1"/>
</dbReference>
<protein>
    <recommendedName>
        <fullName evidence="1">F-box domain-containing protein</fullName>
    </recommendedName>
</protein>
<dbReference type="PANTHER" id="PTHR31672">
    <property type="entry name" value="BNACNNG10540D PROTEIN"/>
    <property type="match status" value="1"/>
</dbReference>
<keyword evidence="3" id="KW-1185">Reference proteome</keyword>
<dbReference type="STRING" id="72664.V4KNL3"/>
<dbReference type="InterPro" id="IPR001810">
    <property type="entry name" value="F-box_dom"/>
</dbReference>
<dbReference type="KEGG" id="eus:EUTSA_v10023848mg"/>
<evidence type="ECO:0000313" key="3">
    <source>
        <dbReference type="Proteomes" id="UP000030689"/>
    </source>
</evidence>
<feature type="domain" description="F-box" evidence="1">
    <location>
        <begin position="7"/>
        <end position="47"/>
    </location>
</feature>